<reference evidence="2" key="1">
    <citation type="submission" date="2020-04" db="EMBL/GenBank/DDBJ databases">
        <authorList>
            <person name="Chiriac C."/>
            <person name="Salcher M."/>
            <person name="Ghai R."/>
            <person name="Kavagutti S V."/>
        </authorList>
    </citation>
    <scope>NUCLEOTIDE SEQUENCE</scope>
</reference>
<sequence length="226" mass="24758">MPPPQGTLPPQEPSFGYNPYVDLTELFNSLKPRPVSNDQTYRPYRPYYPKQPVTRNPMDIYDDYGNIIGVREIGRPGPNPDDPMQPLTGGPTPLPYAPDKANPYYNMRPVSPVEPRTGGPGIDGYVDETGMLGARFPDRQPRTGGPMQPQTGGPTPLPYAPDKDNPYNPSYAMDIGQLLAGTGSTNGTGAAAERNAISEINYARQYAPNAGRKPDLDGLLRRYYGK</sequence>
<gene>
    <name evidence="2" type="ORF">UFOVP468_1</name>
</gene>
<proteinExistence type="predicted"/>
<evidence type="ECO:0000313" key="2">
    <source>
        <dbReference type="EMBL" id="CAB4143941.1"/>
    </source>
</evidence>
<dbReference type="EMBL" id="LR796432">
    <property type="protein sequence ID" value="CAB4143941.1"/>
    <property type="molecule type" value="Genomic_DNA"/>
</dbReference>
<organism evidence="2">
    <name type="scientific">uncultured Caudovirales phage</name>
    <dbReference type="NCBI Taxonomy" id="2100421"/>
    <lineage>
        <taxon>Viruses</taxon>
        <taxon>Duplodnaviria</taxon>
        <taxon>Heunggongvirae</taxon>
        <taxon>Uroviricota</taxon>
        <taxon>Caudoviricetes</taxon>
        <taxon>Peduoviridae</taxon>
        <taxon>Maltschvirus</taxon>
        <taxon>Maltschvirus maltsch</taxon>
    </lineage>
</organism>
<name>A0A6J5MCL3_9CAUD</name>
<evidence type="ECO:0000256" key="1">
    <source>
        <dbReference type="SAM" id="MobiDB-lite"/>
    </source>
</evidence>
<protein>
    <submittedName>
        <fullName evidence="2">Uncharacterized protein</fullName>
    </submittedName>
</protein>
<accession>A0A6J5MCL3</accession>
<feature type="region of interest" description="Disordered" evidence="1">
    <location>
        <begin position="31"/>
        <end position="56"/>
    </location>
</feature>